<feature type="region of interest" description="Disordered" evidence="1">
    <location>
        <begin position="229"/>
        <end position="307"/>
    </location>
</feature>
<sequence>MGAEVEAEAEAEIEAEFVADDRSTIPKSPPTISSFNFGSGFLRKLEEQIQAGVSFELESPRGIKFLSLYALRELTMRKNELKALENSLTKQITAMRTEVQSVLRFLEPVGADIPTDNSEPSFWPINSWEKYVQFASSPNEHISTLKSLLRSCKRDKWSDALMAMLNESLSKEMQAVINLIGSDMRSRAVAAGVATNLADAQLGFQSTLLSHFQKAITFIYGATAEAGRPSEQSVRNTCRQQLKHGGDRLKGRSHRTGSQLLSGVQTQSPASDSTVQRQSLVAATPSPASGSAVQRQSLVAATPSPASGSAVQRQSLVAATQSPASGSAVQRQSLVAATPSPASGSAVQRQSLVAATQSPASGSAVQRQSLVAATQSPASGSAVQRRLWWQRLKVPLLAAPCKDVSGGSDSKSRFWQRRAKTSDSKSRFWQRRAKTVSGGSDSKSRFWQRRAKTVSATQSPASGSAVQRHSHSSSFSLTPSRLSAGEVPPAATAKPSSQSRKRASIQLDSQPRKRNNHRPRSAKSKTNYRTDCSLESDDETESSGSNWSEDQRELDDGQFKIF</sequence>
<dbReference type="AlphaFoldDB" id="A0A1I8JCY0"/>
<feature type="compositionally biased region" description="Polar residues" evidence="1">
    <location>
        <begin position="230"/>
        <end position="240"/>
    </location>
</feature>
<name>A0A1I8JCY0_9PLAT</name>
<dbReference type="WBParaSite" id="maker-uti_cns_0046799-snap-gene-0.6-mRNA-1">
    <property type="protein sequence ID" value="maker-uti_cns_0046799-snap-gene-0.6-mRNA-1"/>
    <property type="gene ID" value="maker-uti_cns_0046799-snap-gene-0.6"/>
</dbReference>
<evidence type="ECO:0000313" key="2">
    <source>
        <dbReference type="Proteomes" id="UP000095280"/>
    </source>
</evidence>
<dbReference type="Proteomes" id="UP000095280">
    <property type="component" value="Unplaced"/>
</dbReference>
<feature type="region of interest" description="Disordered" evidence="1">
    <location>
        <begin position="400"/>
        <end position="562"/>
    </location>
</feature>
<feature type="compositionally biased region" description="Low complexity" evidence="1">
    <location>
        <begin position="462"/>
        <end position="483"/>
    </location>
</feature>
<reference evidence="3" key="1">
    <citation type="submission" date="2016-11" db="UniProtKB">
        <authorList>
            <consortium name="WormBaseParasite"/>
        </authorList>
    </citation>
    <scope>IDENTIFICATION</scope>
</reference>
<protein>
    <submittedName>
        <fullName evidence="3">FH2 domain-containing protein</fullName>
    </submittedName>
</protein>
<evidence type="ECO:0000313" key="3">
    <source>
        <dbReference type="WBParaSite" id="maker-uti_cns_0046799-snap-gene-0.6-mRNA-1"/>
    </source>
</evidence>
<organism evidence="2 3">
    <name type="scientific">Macrostomum lignano</name>
    <dbReference type="NCBI Taxonomy" id="282301"/>
    <lineage>
        <taxon>Eukaryota</taxon>
        <taxon>Metazoa</taxon>
        <taxon>Spiralia</taxon>
        <taxon>Lophotrochozoa</taxon>
        <taxon>Platyhelminthes</taxon>
        <taxon>Rhabditophora</taxon>
        <taxon>Macrostomorpha</taxon>
        <taxon>Macrostomida</taxon>
        <taxon>Macrostomidae</taxon>
        <taxon>Macrostomum</taxon>
    </lineage>
</organism>
<proteinExistence type="predicted"/>
<feature type="compositionally biased region" description="Polar residues" evidence="1">
    <location>
        <begin position="256"/>
        <end position="307"/>
    </location>
</feature>
<evidence type="ECO:0000256" key="1">
    <source>
        <dbReference type="SAM" id="MobiDB-lite"/>
    </source>
</evidence>
<feature type="region of interest" description="Disordered" evidence="1">
    <location>
        <begin position="320"/>
        <end position="350"/>
    </location>
</feature>
<accession>A0A1I8JCY0</accession>
<feature type="compositionally biased region" description="Basic and acidic residues" evidence="1">
    <location>
        <begin position="549"/>
        <end position="562"/>
    </location>
</feature>
<feature type="compositionally biased region" description="Basic residues" evidence="1">
    <location>
        <begin position="512"/>
        <end position="523"/>
    </location>
</feature>
<keyword evidence="2" id="KW-1185">Reference proteome</keyword>